<evidence type="ECO:0000259" key="12">
    <source>
        <dbReference type="Pfam" id="PF20260"/>
    </source>
</evidence>
<feature type="domain" description="Ribosomal RNA small subunit methyltransferase E methyltransferase" evidence="11">
    <location>
        <begin position="75"/>
        <end position="225"/>
    </location>
</feature>
<keyword evidence="7 10" id="KW-0949">S-adenosyl-L-methionine</keyword>
<dbReference type="InterPro" id="IPR046887">
    <property type="entry name" value="RsmE_PUA-like"/>
</dbReference>
<dbReference type="GO" id="GO:0005737">
    <property type="term" value="C:cytoplasm"/>
    <property type="evidence" value="ECO:0007669"/>
    <property type="project" value="UniProtKB-SubCell"/>
</dbReference>
<comment type="catalytic activity">
    <reaction evidence="9 10">
        <text>uridine(1498) in 16S rRNA + S-adenosyl-L-methionine = N(3)-methyluridine(1498) in 16S rRNA + S-adenosyl-L-homocysteine + H(+)</text>
        <dbReference type="Rhea" id="RHEA:42920"/>
        <dbReference type="Rhea" id="RHEA-COMP:10283"/>
        <dbReference type="Rhea" id="RHEA-COMP:10284"/>
        <dbReference type="ChEBI" id="CHEBI:15378"/>
        <dbReference type="ChEBI" id="CHEBI:57856"/>
        <dbReference type="ChEBI" id="CHEBI:59789"/>
        <dbReference type="ChEBI" id="CHEBI:65315"/>
        <dbReference type="ChEBI" id="CHEBI:74502"/>
        <dbReference type="EC" id="2.1.1.193"/>
    </reaction>
</comment>
<evidence type="ECO:0000313" key="14">
    <source>
        <dbReference type="Proteomes" id="UP000004947"/>
    </source>
</evidence>
<keyword evidence="3 10" id="KW-0963">Cytoplasm</keyword>
<sequence>MRKFFCDELFEVGQLVKIDKTESRHILQTLRMKEGDELLLMNGEGLLADAKIAKIEGRNNLFCELLQVTHAPRPKLKISLFVAPPSNGTLALILKQAVELGVHSVYLMACQYSVSKSKKEKNVQAELISAAKQSGNPYLPKVLSGLTFKEALALAPANNFYGAVPSDDFSAPENSIGEAGVWIGPEGGFSDSELQEIQKLPACPLAIGPYILRVETAVNSVCSVLMSKYGQA</sequence>
<name>A6DNP6_9BACT</name>
<dbReference type="EMBL" id="ABCK01000014">
    <property type="protein sequence ID" value="EDM26705.1"/>
    <property type="molecule type" value="Genomic_DNA"/>
</dbReference>
<evidence type="ECO:0000256" key="1">
    <source>
        <dbReference type="ARBA" id="ARBA00004496"/>
    </source>
</evidence>
<dbReference type="SUPFAM" id="SSF75217">
    <property type="entry name" value="alpha/beta knot"/>
    <property type="match status" value="1"/>
</dbReference>
<dbReference type="Gene3D" id="3.40.1280.10">
    <property type="match status" value="1"/>
</dbReference>
<reference evidence="13 14" key="1">
    <citation type="journal article" date="2010" name="J. Bacteriol.">
        <title>Genome sequence of Lentisphaera araneosa HTCC2155T, the type species of the order Lentisphaerales in the phylum Lentisphaerae.</title>
        <authorList>
            <person name="Thrash J.C."/>
            <person name="Cho J.C."/>
            <person name="Vergin K.L."/>
            <person name="Morris R.M."/>
            <person name="Giovannoni S.J."/>
        </authorList>
    </citation>
    <scope>NUCLEOTIDE SEQUENCE [LARGE SCALE GENOMIC DNA]</scope>
    <source>
        <strain evidence="13 14">HTCC2155</strain>
    </source>
</reference>
<dbReference type="GO" id="GO:0070042">
    <property type="term" value="F:rRNA (uridine-N3-)-methyltransferase activity"/>
    <property type="evidence" value="ECO:0007669"/>
    <property type="project" value="TreeGrafter"/>
</dbReference>
<dbReference type="CDD" id="cd18084">
    <property type="entry name" value="RsmE-like"/>
    <property type="match status" value="1"/>
</dbReference>
<gene>
    <name evidence="13" type="ORF">LNTAR_18700</name>
</gene>
<proteinExistence type="inferred from homology"/>
<feature type="domain" description="Ribosomal RNA small subunit methyltransferase E PUA-like" evidence="12">
    <location>
        <begin position="18"/>
        <end position="65"/>
    </location>
</feature>
<evidence type="ECO:0000256" key="7">
    <source>
        <dbReference type="ARBA" id="ARBA00022691"/>
    </source>
</evidence>
<accession>A6DNP6</accession>
<dbReference type="Gene3D" id="2.40.240.20">
    <property type="entry name" value="Hypothetical PUA domain-like, domain 1"/>
    <property type="match status" value="1"/>
</dbReference>
<organism evidence="13 14">
    <name type="scientific">Lentisphaera araneosa HTCC2155</name>
    <dbReference type="NCBI Taxonomy" id="313628"/>
    <lineage>
        <taxon>Bacteria</taxon>
        <taxon>Pseudomonadati</taxon>
        <taxon>Lentisphaerota</taxon>
        <taxon>Lentisphaeria</taxon>
        <taxon>Lentisphaerales</taxon>
        <taxon>Lentisphaeraceae</taxon>
        <taxon>Lentisphaera</taxon>
    </lineage>
</organism>
<keyword evidence="14" id="KW-1185">Reference proteome</keyword>
<dbReference type="eggNOG" id="COG1385">
    <property type="taxonomic scope" value="Bacteria"/>
</dbReference>
<comment type="function">
    <text evidence="8 10">Specifically methylates the N3 position of the uracil ring of uridine 1498 (m3U1498) in 16S rRNA. Acts on the fully assembled 30S ribosomal subunit.</text>
</comment>
<dbReference type="InterPro" id="IPR006700">
    <property type="entry name" value="RsmE"/>
</dbReference>
<evidence type="ECO:0000256" key="3">
    <source>
        <dbReference type="ARBA" id="ARBA00022490"/>
    </source>
</evidence>
<evidence type="ECO:0000259" key="11">
    <source>
        <dbReference type="Pfam" id="PF04452"/>
    </source>
</evidence>
<dbReference type="EC" id="2.1.1.193" evidence="10"/>
<dbReference type="Proteomes" id="UP000004947">
    <property type="component" value="Unassembled WGS sequence"/>
</dbReference>
<dbReference type="InterPro" id="IPR029028">
    <property type="entry name" value="Alpha/beta_knot_MTases"/>
</dbReference>
<evidence type="ECO:0000256" key="4">
    <source>
        <dbReference type="ARBA" id="ARBA00022552"/>
    </source>
</evidence>
<dbReference type="SUPFAM" id="SSF88697">
    <property type="entry name" value="PUA domain-like"/>
    <property type="match status" value="1"/>
</dbReference>
<dbReference type="InterPro" id="IPR015947">
    <property type="entry name" value="PUA-like_sf"/>
</dbReference>
<evidence type="ECO:0000256" key="5">
    <source>
        <dbReference type="ARBA" id="ARBA00022603"/>
    </source>
</evidence>
<comment type="similarity">
    <text evidence="2 10">Belongs to the RNA methyltransferase RsmE family.</text>
</comment>
<evidence type="ECO:0000256" key="9">
    <source>
        <dbReference type="ARBA" id="ARBA00047944"/>
    </source>
</evidence>
<evidence type="ECO:0000313" key="13">
    <source>
        <dbReference type="EMBL" id="EDM26705.1"/>
    </source>
</evidence>
<evidence type="ECO:0000256" key="8">
    <source>
        <dbReference type="ARBA" id="ARBA00025699"/>
    </source>
</evidence>
<evidence type="ECO:0000256" key="6">
    <source>
        <dbReference type="ARBA" id="ARBA00022679"/>
    </source>
</evidence>
<dbReference type="PIRSF" id="PIRSF015601">
    <property type="entry name" value="MTase_slr0722"/>
    <property type="match status" value="1"/>
</dbReference>
<dbReference type="InterPro" id="IPR029026">
    <property type="entry name" value="tRNA_m1G_MTases_N"/>
</dbReference>
<dbReference type="NCBIfam" id="TIGR00046">
    <property type="entry name" value="RsmE family RNA methyltransferase"/>
    <property type="match status" value="1"/>
</dbReference>
<dbReference type="STRING" id="313628.LNTAR_18700"/>
<comment type="caution">
    <text evidence="13">The sequence shown here is derived from an EMBL/GenBank/DDBJ whole genome shotgun (WGS) entry which is preliminary data.</text>
</comment>
<dbReference type="InterPro" id="IPR046886">
    <property type="entry name" value="RsmE_MTase_dom"/>
</dbReference>
<dbReference type="PANTHER" id="PTHR30027">
    <property type="entry name" value="RIBOSOMAL RNA SMALL SUBUNIT METHYLTRANSFERASE E"/>
    <property type="match status" value="1"/>
</dbReference>
<keyword evidence="5 10" id="KW-0489">Methyltransferase</keyword>
<dbReference type="PANTHER" id="PTHR30027:SF3">
    <property type="entry name" value="16S RRNA (URACIL(1498)-N(3))-METHYLTRANSFERASE"/>
    <property type="match status" value="1"/>
</dbReference>
<dbReference type="AlphaFoldDB" id="A6DNP6"/>
<dbReference type="RefSeq" id="WP_007279483.1">
    <property type="nucleotide sequence ID" value="NZ_ABCK01000014.1"/>
</dbReference>
<protein>
    <recommendedName>
        <fullName evidence="10">Ribosomal RNA small subunit methyltransferase E</fullName>
        <ecNumber evidence="10">2.1.1.193</ecNumber>
    </recommendedName>
</protein>
<dbReference type="GO" id="GO:0070475">
    <property type="term" value="P:rRNA base methylation"/>
    <property type="evidence" value="ECO:0007669"/>
    <property type="project" value="TreeGrafter"/>
</dbReference>
<evidence type="ECO:0000256" key="10">
    <source>
        <dbReference type="PIRNR" id="PIRNR015601"/>
    </source>
</evidence>
<comment type="subcellular location">
    <subcellularLocation>
        <location evidence="1 10">Cytoplasm</location>
    </subcellularLocation>
</comment>
<dbReference type="Pfam" id="PF20260">
    <property type="entry name" value="PUA_4"/>
    <property type="match status" value="1"/>
</dbReference>
<keyword evidence="6 10" id="KW-0808">Transferase</keyword>
<evidence type="ECO:0000256" key="2">
    <source>
        <dbReference type="ARBA" id="ARBA00005528"/>
    </source>
</evidence>
<keyword evidence="4 10" id="KW-0698">rRNA processing</keyword>
<dbReference type="OrthoDB" id="9815641at2"/>
<dbReference type="Pfam" id="PF04452">
    <property type="entry name" value="Methyltrans_RNA"/>
    <property type="match status" value="1"/>
</dbReference>